<dbReference type="RefSeq" id="WP_015761304.1">
    <property type="nucleotide sequence ID" value="NC_013204.1"/>
</dbReference>
<dbReference type="HOGENOM" id="CLU_2166987_0_0_11"/>
<evidence type="ECO:0000313" key="2">
    <source>
        <dbReference type="Proteomes" id="UP000001377"/>
    </source>
</evidence>
<dbReference type="InterPro" id="IPR021080">
    <property type="entry name" value="Minor_capsid_protein"/>
</dbReference>
<dbReference type="Pfam" id="PF11114">
    <property type="entry name" value="Minor_capsid_2"/>
    <property type="match status" value="1"/>
</dbReference>
<evidence type="ECO:0000313" key="1">
    <source>
        <dbReference type="EMBL" id="ACV56582.1"/>
    </source>
</evidence>
<protein>
    <recommendedName>
        <fullName evidence="3">Minor capsid protein</fullName>
    </recommendedName>
</protein>
<dbReference type="eggNOG" id="ENOG5031U4D">
    <property type="taxonomic scope" value="Bacteria"/>
</dbReference>
<reference evidence="1 2" key="1">
    <citation type="journal article" date="2009" name="Stand. Genomic Sci.">
        <title>Complete genome sequence of Eggerthella lenta type strain (IPP VPI 0255).</title>
        <authorList>
            <person name="Saunders E."/>
            <person name="Pukall R."/>
            <person name="Abt B."/>
            <person name="Lapidus A."/>
            <person name="Glavina Del Rio T."/>
            <person name="Copeland A."/>
            <person name="Tice H."/>
            <person name="Cheng J.F."/>
            <person name="Lucas S."/>
            <person name="Chen F."/>
            <person name="Nolan M."/>
            <person name="Bruce D."/>
            <person name="Goodwin L."/>
            <person name="Pitluck S."/>
            <person name="Ivanova N."/>
            <person name="Mavromatis K."/>
            <person name="Ovchinnikova G."/>
            <person name="Pati A."/>
            <person name="Chen A."/>
            <person name="Palaniappan K."/>
            <person name="Land M."/>
            <person name="Hauser L."/>
            <person name="Chang Y.J."/>
            <person name="Jeffries C.D."/>
            <person name="Chain P."/>
            <person name="Meincke L."/>
            <person name="Sims D."/>
            <person name="Brettin T."/>
            <person name="Detter J.C."/>
            <person name="Goker M."/>
            <person name="Bristow J."/>
            <person name="Eisen J.A."/>
            <person name="Markowitz V."/>
            <person name="Hugenholtz P."/>
            <person name="Kyrpides N.C."/>
            <person name="Klenk H.P."/>
            <person name="Han C."/>
        </authorList>
    </citation>
    <scope>NUCLEOTIDE SEQUENCE [LARGE SCALE GENOMIC DNA]</scope>
    <source>
        <strain evidence="2">ATCC 25559 / DSM 2243 / CCUG 17323 / JCM 9979 / KCTC 3265 / NCTC 11813 / VPI 0255 / 1899 B</strain>
    </source>
</reference>
<gene>
    <name evidence="1" type="ordered locus">Elen_2631</name>
</gene>
<keyword evidence="2" id="KW-1185">Reference proteome</keyword>
<dbReference type="KEGG" id="ele:Elen_2631"/>
<dbReference type="AlphaFoldDB" id="C8WM87"/>
<proteinExistence type="predicted"/>
<evidence type="ECO:0008006" key="3">
    <source>
        <dbReference type="Google" id="ProtNLM"/>
    </source>
</evidence>
<dbReference type="OrthoDB" id="2221953at2"/>
<dbReference type="STRING" id="479437.Elen_2631"/>
<dbReference type="EMBL" id="CP001726">
    <property type="protein sequence ID" value="ACV56582.1"/>
    <property type="molecule type" value="Genomic_DNA"/>
</dbReference>
<organism evidence="1 2">
    <name type="scientific">Eggerthella lenta (strain ATCC 25559 / DSM 2243 / CCUG 17323 / JCM 9979 / KCTC 3265 / NCTC 11813 / VPI 0255 / 1899 B)</name>
    <name type="common">Eubacterium lentum</name>
    <dbReference type="NCBI Taxonomy" id="479437"/>
    <lineage>
        <taxon>Bacteria</taxon>
        <taxon>Bacillati</taxon>
        <taxon>Actinomycetota</taxon>
        <taxon>Coriobacteriia</taxon>
        <taxon>Eggerthellales</taxon>
        <taxon>Eggerthellaceae</taxon>
        <taxon>Eggerthella</taxon>
    </lineage>
</organism>
<accession>C8WM87</accession>
<dbReference type="BioCyc" id="ELEN479437:G1GFY-2650-MONOMER"/>
<name>C8WM87_EGGLE</name>
<dbReference type="PaxDb" id="479437-Elen_2631"/>
<dbReference type="Proteomes" id="UP000001377">
    <property type="component" value="Chromosome"/>
</dbReference>
<sequence>MTVRIDLSAMESRFGDAEAEKRQELFAMKAASLIRKYVPVEETTLRSSEPMNSDYRGGVLVWDTPYAARHFYVPMNHSEAGTGDHWDERLKGGDMGALEDFAGGLFGGGA</sequence>